<organism evidence="1">
    <name type="scientific">hydrothermal vent metagenome</name>
    <dbReference type="NCBI Taxonomy" id="652676"/>
    <lineage>
        <taxon>unclassified sequences</taxon>
        <taxon>metagenomes</taxon>
        <taxon>ecological metagenomes</taxon>
    </lineage>
</organism>
<evidence type="ECO:0000313" key="1">
    <source>
        <dbReference type="EMBL" id="VAV88198.1"/>
    </source>
</evidence>
<dbReference type="AlphaFoldDB" id="A0A3B0RIZ2"/>
<protein>
    <submittedName>
        <fullName evidence="1">Uncharacterized protein</fullName>
    </submittedName>
</protein>
<dbReference type="EMBL" id="UOEF01000036">
    <property type="protein sequence ID" value="VAV88198.1"/>
    <property type="molecule type" value="Genomic_DNA"/>
</dbReference>
<name>A0A3B0RIZ2_9ZZZZ</name>
<accession>A0A3B0RIZ2</accession>
<proteinExistence type="predicted"/>
<sequence length="54" mass="6144">MHPNPAFRWPKTDNDADERAALEAMIANTAFGMIFPDTPYRPRVADMMRSFGSK</sequence>
<reference evidence="1" key="1">
    <citation type="submission" date="2018-06" db="EMBL/GenBank/DDBJ databases">
        <authorList>
            <person name="Zhirakovskaya E."/>
        </authorList>
    </citation>
    <scope>NUCLEOTIDE SEQUENCE</scope>
</reference>
<gene>
    <name evidence="1" type="ORF">MNBD_ALPHA04-1821</name>
</gene>